<protein>
    <submittedName>
        <fullName evidence="1">Uncharacterized protein</fullName>
    </submittedName>
</protein>
<name>A0AAN7NM80_MYCAM</name>
<organism evidence="1 2">
    <name type="scientific">Mycteria americana</name>
    <name type="common">Wood stork</name>
    <dbReference type="NCBI Taxonomy" id="33587"/>
    <lineage>
        <taxon>Eukaryota</taxon>
        <taxon>Metazoa</taxon>
        <taxon>Chordata</taxon>
        <taxon>Craniata</taxon>
        <taxon>Vertebrata</taxon>
        <taxon>Euteleostomi</taxon>
        <taxon>Archelosauria</taxon>
        <taxon>Archosauria</taxon>
        <taxon>Dinosauria</taxon>
        <taxon>Saurischia</taxon>
        <taxon>Theropoda</taxon>
        <taxon>Coelurosauria</taxon>
        <taxon>Aves</taxon>
        <taxon>Neognathae</taxon>
        <taxon>Neoaves</taxon>
        <taxon>Aequornithes</taxon>
        <taxon>Ciconiiformes</taxon>
        <taxon>Ciconiidae</taxon>
        <taxon>Mycteria</taxon>
    </lineage>
</organism>
<dbReference type="AlphaFoldDB" id="A0AAN7NM80"/>
<dbReference type="EMBL" id="JAUNZN010000007">
    <property type="protein sequence ID" value="KAK4818782.1"/>
    <property type="molecule type" value="Genomic_DNA"/>
</dbReference>
<evidence type="ECO:0000313" key="1">
    <source>
        <dbReference type="EMBL" id="KAK4818782.1"/>
    </source>
</evidence>
<accession>A0AAN7NM80</accession>
<reference evidence="1 2" key="1">
    <citation type="journal article" date="2023" name="J. Hered.">
        <title>Chromosome-level genome of the wood stork (Mycteria americana) provides insight into avian chromosome evolution.</title>
        <authorList>
            <person name="Flamio R. Jr."/>
            <person name="Ramstad K.M."/>
        </authorList>
    </citation>
    <scope>NUCLEOTIDE SEQUENCE [LARGE SCALE GENOMIC DNA]</scope>
    <source>
        <strain evidence="1">JAX WOST 10</strain>
    </source>
</reference>
<dbReference type="Proteomes" id="UP001333110">
    <property type="component" value="Unassembled WGS sequence"/>
</dbReference>
<evidence type="ECO:0000313" key="2">
    <source>
        <dbReference type="Proteomes" id="UP001333110"/>
    </source>
</evidence>
<keyword evidence="2" id="KW-1185">Reference proteome</keyword>
<comment type="caution">
    <text evidence="1">The sequence shown here is derived from an EMBL/GenBank/DDBJ whole genome shotgun (WGS) entry which is preliminary data.</text>
</comment>
<proteinExistence type="predicted"/>
<sequence length="520" mass="56682">MLGAPEQDAVLQVGSHESGAEGQNHLPCPVDTAQDTVGFLACTLPGYVELLINQHAQVLLLRAALNPFSTQPVFVLWIVPTHAQDLALGLAELHEVRTGPPLKPVNVPLDGIPSLQRVDHTTQLGVIGKLAEGALNPTVHVTDKDVKWCQSQYRPLRNDTCHWCPLGHQAIDRNSLSVAIQPIPYPPSGPSITSMSLQFRDRDVVLDSVKSFAQVQGFILWYSTKQIPEEAKVFSAEVQGSPLQVLEGCYKVSSEPSLLQAEQPQLSQPVFIGEVLQPSDHFCGPSLDSLQQVHVLLMLGAPEQDAVLQVGSHESRVEGENHLPRPPGHACFDAVQDKVGFVGCKCTLPGHVELLINQHAQVLLLRAALNPFSTQPVFVLWIVPTHAQDLALGLAELHEVRTGPPLKPVNVPLDGIPSLQRVDHTTQLGVIGKLAEGALNPTVHVTDKDVKWCQSQYRPLRNDTCHWCPLGHQAIDRNSLSVAIQPIPYPPSGPSITSMSLQFRDRDVVLDSVKSFAQVQ</sequence>
<gene>
    <name evidence="1" type="ORF">QYF61_019128</name>
</gene>
<feature type="non-terminal residue" evidence="1">
    <location>
        <position position="520"/>
    </location>
</feature>